<protein>
    <recommendedName>
        <fullName evidence="3">Metal-dependent hydrolase</fullName>
    </recommendedName>
</protein>
<keyword evidence="2" id="KW-1185">Reference proteome</keyword>
<sequence length="185" mass="19800">MMSPTHIAAGVVIATPLTVLAPELAPTVALAAMAGGVFPDLDLFAGEHRKTLHFPVYYWGLVLPAGVLAAASPSMATIAAFFFFLSAAVHSVADWFCGGNELRPWENTSQHAVFVHPLGRWLPPKRLVRWDGSPEDLLLTVLLSLPGLVLFSGPVRTLTAATLVVAVVYAAVRKRVPDLAPWLAE</sequence>
<dbReference type="AlphaFoldDB" id="A0A0W1R6T3"/>
<dbReference type="Proteomes" id="UP000054387">
    <property type="component" value="Unassembled WGS sequence"/>
</dbReference>
<proteinExistence type="predicted"/>
<evidence type="ECO:0008006" key="3">
    <source>
        <dbReference type="Google" id="ProtNLM"/>
    </source>
</evidence>
<dbReference type="STRING" id="1514971.AUR64_15145"/>
<name>A0A0W1R6T3_9EURY</name>
<dbReference type="EMBL" id="LOPU01000029">
    <property type="protein sequence ID" value="KTG09131.1"/>
    <property type="molecule type" value="Genomic_DNA"/>
</dbReference>
<evidence type="ECO:0000313" key="1">
    <source>
        <dbReference type="EMBL" id="KTG09131.1"/>
    </source>
</evidence>
<dbReference type="OrthoDB" id="204671at2157"/>
<comment type="caution">
    <text evidence="1">The sequence shown here is derived from an EMBL/GenBank/DDBJ whole genome shotgun (WGS) entry which is preliminary data.</text>
</comment>
<reference evidence="1 2" key="1">
    <citation type="submission" date="2015-12" db="EMBL/GenBank/DDBJ databases">
        <title>Haloprofundus marisrubri gen. nov., sp. nov., an extremely halophilic archaeon isolated from the Discovery deep brine-seawater interface in the Red Sea.</title>
        <authorList>
            <person name="Zhang G."/>
            <person name="Stingl U."/>
            <person name="Rashid M."/>
        </authorList>
    </citation>
    <scope>NUCLEOTIDE SEQUENCE [LARGE SCALE GENOMIC DNA]</scope>
    <source>
        <strain evidence="1 2">SB9</strain>
    </source>
</reference>
<organism evidence="1 2">
    <name type="scientific">Haloprofundus marisrubri</name>
    <dbReference type="NCBI Taxonomy" id="1514971"/>
    <lineage>
        <taxon>Archaea</taxon>
        <taxon>Methanobacteriati</taxon>
        <taxon>Methanobacteriota</taxon>
        <taxon>Stenosarchaea group</taxon>
        <taxon>Halobacteria</taxon>
        <taxon>Halobacteriales</taxon>
        <taxon>Haloferacaceae</taxon>
        <taxon>Haloprofundus</taxon>
    </lineage>
</organism>
<evidence type="ECO:0000313" key="2">
    <source>
        <dbReference type="Proteomes" id="UP000054387"/>
    </source>
</evidence>
<accession>A0A0W1R6T3</accession>
<dbReference type="RefSeq" id="WP_058582284.1">
    <property type="nucleotide sequence ID" value="NZ_LOPU01000029.1"/>
</dbReference>
<gene>
    <name evidence="1" type="ORF">AUR64_15145</name>
</gene>